<sequence length="65" mass="7241">ALRHPRIACFHSGKFRARSRLKDGMGSGPLSGTVPGSINEETRLAELEWLIRESRRLLVLLVSAK</sequence>
<dbReference type="AlphaFoldDB" id="A0A2I0HG74"/>
<feature type="non-terminal residue" evidence="1">
    <location>
        <position position="1"/>
    </location>
</feature>
<proteinExistence type="predicted"/>
<keyword evidence="2" id="KW-1185">Reference proteome</keyword>
<evidence type="ECO:0000313" key="1">
    <source>
        <dbReference type="EMBL" id="PKI26399.1"/>
    </source>
</evidence>
<dbReference type="Proteomes" id="UP000233551">
    <property type="component" value="Unassembled WGS sequence"/>
</dbReference>
<feature type="non-terminal residue" evidence="1">
    <location>
        <position position="65"/>
    </location>
</feature>
<protein>
    <submittedName>
        <fullName evidence="1">Uncharacterized protein</fullName>
    </submittedName>
</protein>
<name>A0A2I0HG74_PUNGR</name>
<accession>A0A2I0HG74</accession>
<reference evidence="1 2" key="1">
    <citation type="submission" date="2017-11" db="EMBL/GenBank/DDBJ databases">
        <title>De-novo sequencing of pomegranate (Punica granatum L.) genome.</title>
        <authorList>
            <person name="Akparov Z."/>
            <person name="Amiraslanov A."/>
            <person name="Hajiyeva S."/>
            <person name="Abbasov M."/>
            <person name="Kaur K."/>
            <person name="Hamwieh A."/>
            <person name="Solovyev V."/>
            <person name="Salamov A."/>
            <person name="Braich B."/>
            <person name="Kosarev P."/>
            <person name="Mahmoud A."/>
            <person name="Hajiyev E."/>
            <person name="Babayeva S."/>
            <person name="Izzatullayeva V."/>
            <person name="Mammadov A."/>
            <person name="Mammadov A."/>
            <person name="Sharifova S."/>
            <person name="Ojaghi J."/>
            <person name="Eynullazada K."/>
            <person name="Bayramov B."/>
            <person name="Abdulazimova A."/>
            <person name="Shahmuradov I."/>
        </authorList>
    </citation>
    <scope>NUCLEOTIDE SEQUENCE [LARGE SCALE GENOMIC DNA]</scope>
    <source>
        <strain evidence="2">cv. AG2017</strain>
        <tissue evidence="1">Leaf</tissue>
    </source>
</reference>
<evidence type="ECO:0000313" key="2">
    <source>
        <dbReference type="Proteomes" id="UP000233551"/>
    </source>
</evidence>
<gene>
    <name evidence="1" type="ORF">CRG98_048912</name>
</gene>
<organism evidence="1 2">
    <name type="scientific">Punica granatum</name>
    <name type="common">Pomegranate</name>
    <dbReference type="NCBI Taxonomy" id="22663"/>
    <lineage>
        <taxon>Eukaryota</taxon>
        <taxon>Viridiplantae</taxon>
        <taxon>Streptophyta</taxon>
        <taxon>Embryophyta</taxon>
        <taxon>Tracheophyta</taxon>
        <taxon>Spermatophyta</taxon>
        <taxon>Magnoliopsida</taxon>
        <taxon>eudicotyledons</taxon>
        <taxon>Gunneridae</taxon>
        <taxon>Pentapetalae</taxon>
        <taxon>rosids</taxon>
        <taxon>malvids</taxon>
        <taxon>Myrtales</taxon>
        <taxon>Lythraceae</taxon>
        <taxon>Punica</taxon>
    </lineage>
</organism>
<comment type="caution">
    <text evidence="1">The sequence shown here is derived from an EMBL/GenBank/DDBJ whole genome shotgun (WGS) entry which is preliminary data.</text>
</comment>
<dbReference type="EMBL" id="PGOL01029854">
    <property type="protein sequence ID" value="PKI26399.1"/>
    <property type="molecule type" value="Genomic_DNA"/>
</dbReference>